<protein>
    <recommendedName>
        <fullName evidence="2">DUF5640 domain-containing protein</fullName>
    </recommendedName>
</protein>
<dbReference type="AlphaFoldDB" id="B5CSD1"/>
<keyword evidence="1" id="KW-1133">Transmembrane helix</keyword>
<reference evidence="3 4" key="1">
    <citation type="submission" date="2008-08" db="EMBL/GenBank/DDBJ databases">
        <title>Draft genome sequence of Ruminococcus lactaris ATCC 29176.</title>
        <authorList>
            <person name="Sudarsanam P."/>
            <person name="Ley R."/>
            <person name="Guruge J."/>
            <person name="Turnbaugh P.J."/>
            <person name="Mahowald M."/>
            <person name="Liep D."/>
            <person name="Gordon J."/>
        </authorList>
    </citation>
    <scope>NUCLEOTIDE SEQUENCE [LARGE SCALE GENOMIC DNA]</scope>
    <source>
        <strain evidence="3 4">ATCC 29176</strain>
    </source>
</reference>
<dbReference type="Proteomes" id="UP000003254">
    <property type="component" value="Unassembled WGS sequence"/>
</dbReference>
<keyword evidence="1" id="KW-0812">Transmembrane</keyword>
<organism evidence="3 4">
    <name type="scientific">[Ruminococcus] lactaris ATCC 29176</name>
    <dbReference type="NCBI Taxonomy" id="471875"/>
    <lineage>
        <taxon>Bacteria</taxon>
        <taxon>Bacillati</taxon>
        <taxon>Bacillota</taxon>
        <taxon>Clostridia</taxon>
        <taxon>Lachnospirales</taxon>
        <taxon>Lachnospiraceae</taxon>
        <taxon>Mediterraneibacter</taxon>
    </lineage>
</organism>
<name>B5CSD1_9FIRM</name>
<evidence type="ECO:0000256" key="1">
    <source>
        <dbReference type="SAM" id="Phobius"/>
    </source>
</evidence>
<reference evidence="3 4" key="2">
    <citation type="submission" date="2008-08" db="EMBL/GenBank/DDBJ databases">
        <authorList>
            <person name="Fulton L."/>
            <person name="Clifton S."/>
            <person name="Fulton B."/>
            <person name="Xu J."/>
            <person name="Minx P."/>
            <person name="Pepin K.H."/>
            <person name="Johnson M."/>
            <person name="Bhonagiri V."/>
            <person name="Nash W.E."/>
            <person name="Mardis E.R."/>
            <person name="Wilson R.K."/>
        </authorList>
    </citation>
    <scope>NUCLEOTIDE SEQUENCE [LARGE SCALE GENOMIC DNA]</scope>
    <source>
        <strain evidence="3 4">ATCC 29176</strain>
    </source>
</reference>
<feature type="domain" description="DUF5640" evidence="2">
    <location>
        <begin position="88"/>
        <end position="168"/>
    </location>
</feature>
<accession>B5CSD1</accession>
<sequence length="174" mass="19115">MVTDIAVIALSLGMEKNHMMQDYQSNRPVRQQPPGRFPNESDRTVERIRKRKKKQTQHRMVLCGAIAALAVIIVGIILLAKGCSGGTDALAGTWEFDGTTTYSFDGSGSGAMELPSISYEFTYTIDGNKLMIDYANESVRDSEYEFTVDGNTLTLIGDEGTVGGTYELKRSSKK</sequence>
<dbReference type="EMBL" id="ABOU02000050">
    <property type="protein sequence ID" value="EDY31745.1"/>
    <property type="molecule type" value="Genomic_DNA"/>
</dbReference>
<gene>
    <name evidence="3" type="ORF">RUMLAC_02389</name>
</gene>
<keyword evidence="4" id="KW-1185">Reference proteome</keyword>
<keyword evidence="1" id="KW-0472">Membrane</keyword>
<dbReference type="eggNOG" id="ENOG5033BS5">
    <property type="taxonomic scope" value="Bacteria"/>
</dbReference>
<proteinExistence type="predicted"/>
<comment type="caution">
    <text evidence="3">The sequence shown here is derived from an EMBL/GenBank/DDBJ whole genome shotgun (WGS) entry which is preliminary data.</text>
</comment>
<dbReference type="InterPro" id="IPR040984">
    <property type="entry name" value="DUF5640"/>
</dbReference>
<evidence type="ECO:0000313" key="4">
    <source>
        <dbReference type="Proteomes" id="UP000003254"/>
    </source>
</evidence>
<dbReference type="Pfam" id="PF18692">
    <property type="entry name" value="DUF5640"/>
    <property type="match status" value="1"/>
</dbReference>
<feature type="transmembrane region" description="Helical" evidence="1">
    <location>
        <begin position="60"/>
        <end position="80"/>
    </location>
</feature>
<evidence type="ECO:0000313" key="3">
    <source>
        <dbReference type="EMBL" id="EDY31745.1"/>
    </source>
</evidence>
<evidence type="ECO:0000259" key="2">
    <source>
        <dbReference type="Pfam" id="PF18692"/>
    </source>
</evidence>
<dbReference type="HOGENOM" id="CLU_1657859_0_0_9"/>